<evidence type="ECO:0000313" key="3">
    <source>
        <dbReference type="Proteomes" id="UP000186594"/>
    </source>
</evidence>
<protein>
    <submittedName>
        <fullName evidence="2">F-box protein pof6</fullName>
    </submittedName>
</protein>
<dbReference type="InterPro" id="IPR048627">
    <property type="entry name" value="Sec10_HB"/>
</dbReference>
<comment type="caution">
    <text evidence="2">The sequence shown here is derived from an EMBL/GenBank/DDBJ whole genome shotgun (WGS) entry which is preliminary data.</text>
</comment>
<dbReference type="EMBL" id="LXFE01000155">
    <property type="protein sequence ID" value="OLL26673.1"/>
    <property type="molecule type" value="Genomic_DNA"/>
</dbReference>
<dbReference type="STRING" id="1198029.A0A1U7LVS4"/>
<dbReference type="GO" id="GO:0006893">
    <property type="term" value="P:Golgi to plasma membrane transport"/>
    <property type="evidence" value="ECO:0007669"/>
    <property type="project" value="TreeGrafter"/>
</dbReference>
<name>A0A1U7LVS4_NEOID</name>
<organism evidence="2 3">
    <name type="scientific">Neolecta irregularis (strain DAH-3)</name>
    <dbReference type="NCBI Taxonomy" id="1198029"/>
    <lineage>
        <taxon>Eukaryota</taxon>
        <taxon>Fungi</taxon>
        <taxon>Dikarya</taxon>
        <taxon>Ascomycota</taxon>
        <taxon>Taphrinomycotina</taxon>
        <taxon>Neolectales</taxon>
        <taxon>Neolectaceae</taxon>
        <taxon>Neolecta</taxon>
    </lineage>
</organism>
<reference evidence="2 3" key="1">
    <citation type="submission" date="2016-04" db="EMBL/GenBank/DDBJ databases">
        <title>Evolutionary innovation and constraint leading to complex multicellularity in the Ascomycota.</title>
        <authorList>
            <person name="Cisse O."/>
            <person name="Nguyen A."/>
            <person name="Hewitt D.A."/>
            <person name="Jedd G."/>
            <person name="Stajich J.E."/>
        </authorList>
    </citation>
    <scope>NUCLEOTIDE SEQUENCE [LARGE SCALE GENOMIC DNA]</scope>
    <source>
        <strain evidence="2 3">DAH-3</strain>
    </source>
</reference>
<feature type="domain" description="Exocyst complex component Sec10-like alpha-helical bundle" evidence="1">
    <location>
        <begin position="9"/>
        <end position="607"/>
    </location>
</feature>
<sequence>MTPDWETLQFEHAALQQFTEAYRRGDIHGQMKRAAAVLVNLDGGQSIAKVFLQINPLNKFDRFDPLLCLTFDAVSIDAVAIDAASRDAGSRAPSLQPMLDFVDRAVKEIAKQVDIVHAVFPPSLNALSLLFDRFLKAVLQPYLATLIAHAAPLDTPLYLHIVVACFQQSMRIHNAFVDSPAASRTFKKHVKSSIAALFAPGLDHYLQKELDYFCARCKDQIDSWDKKIELEAAATESLLYNANHDVVKRNFLASFKKAILTPVSILAPVNLPSASPPTELAAQTEILNARLEGIKSLFSLEIALNIVNAGREALDRANHFITLDGPVAARTMIKCEEIFTTLLDMLGNRHIKVGFDKAIQHMLLYSSNDSSHHYAVQPLVRFLELVHIGDLIQQMIDLFYQQEMKHLIDCNDFLNPAVKEKKKFEQLIDERVATGLNRGIDVLITQVQVLLTTLQLPSDYNPTCININLEATPAAKASVECLTTHTKILVGSTDKYTLDVFFQEVGIRLFQSICKHIKRQTISYQGALRLNSDLALYHSFAMSLRQKGLTPYFDALKELGILFLIDASDSTTLAGVVDDSLRFGGVFTPDDLYEFVTKRADWIHVAKDVDKAVFGMRPGDCLIC</sequence>
<dbReference type="PANTHER" id="PTHR12100">
    <property type="entry name" value="SEC10"/>
    <property type="match status" value="1"/>
</dbReference>
<dbReference type="GO" id="GO:0006887">
    <property type="term" value="P:exocytosis"/>
    <property type="evidence" value="ECO:0007669"/>
    <property type="project" value="TreeGrafter"/>
</dbReference>
<dbReference type="PANTHER" id="PTHR12100:SF1">
    <property type="entry name" value="RECYCLIN-1"/>
    <property type="match status" value="1"/>
</dbReference>
<accession>A0A1U7LVS4</accession>
<proteinExistence type="predicted"/>
<dbReference type="Pfam" id="PF07393">
    <property type="entry name" value="Sec10_HB"/>
    <property type="match status" value="1"/>
</dbReference>
<evidence type="ECO:0000259" key="1">
    <source>
        <dbReference type="Pfam" id="PF07393"/>
    </source>
</evidence>
<gene>
    <name evidence="2" type="ORF">NEOLI_002606</name>
</gene>
<dbReference type="GO" id="GO:0000145">
    <property type="term" value="C:exocyst"/>
    <property type="evidence" value="ECO:0007669"/>
    <property type="project" value="TreeGrafter"/>
</dbReference>
<dbReference type="OMA" id="SNHCFLL"/>
<keyword evidence="3" id="KW-1185">Reference proteome</keyword>
<evidence type="ECO:0000313" key="2">
    <source>
        <dbReference type="EMBL" id="OLL26673.1"/>
    </source>
</evidence>
<dbReference type="InterPro" id="IPR009976">
    <property type="entry name" value="Sec10-like"/>
</dbReference>
<dbReference type="Proteomes" id="UP000186594">
    <property type="component" value="Unassembled WGS sequence"/>
</dbReference>
<dbReference type="AlphaFoldDB" id="A0A1U7LVS4"/>
<dbReference type="OrthoDB" id="5554140at2759"/>